<sequence>MSQKQSSFYPSILQGWGIVGIFLIVSIFVSIVTSGFEGVLDKGLILFITYLFAMGIPLGIIYSVRKKKTGITSFNFKLDYLVIVPVLFFVTLGLQLGLIGPITDLIPMPEEFVTFFKELMGDKDIYNFLTVVIAAPILEELIFRGLILDGFLKRYSPTKAILFSSMFFGIIHFNPWQFVAAMILGCFIGWVYLKTKSVSYGIIIHMINNGCAFAIMMFISEDQMNLTGPELYGGSTNYVIIIIGSLLVTGVGLYYLSKYFKETVPPITWKEDAIDDFDSEIGNTTTVE</sequence>
<evidence type="ECO:0000313" key="3">
    <source>
        <dbReference type="EMBL" id="AZQ60880.1"/>
    </source>
</evidence>
<dbReference type="PANTHER" id="PTHR36435">
    <property type="entry name" value="SLR1288 PROTEIN"/>
    <property type="match status" value="1"/>
</dbReference>
<organism evidence="3 4">
    <name type="scientific">Flammeovirga pectinis</name>
    <dbReference type="NCBI Taxonomy" id="2494373"/>
    <lineage>
        <taxon>Bacteria</taxon>
        <taxon>Pseudomonadati</taxon>
        <taxon>Bacteroidota</taxon>
        <taxon>Cytophagia</taxon>
        <taxon>Cytophagales</taxon>
        <taxon>Flammeovirgaceae</taxon>
        <taxon>Flammeovirga</taxon>
    </lineage>
</organism>
<proteinExistence type="predicted"/>
<feature type="transmembrane region" description="Helical" evidence="1">
    <location>
        <begin position="231"/>
        <end position="256"/>
    </location>
</feature>
<dbReference type="AlphaFoldDB" id="A0A3S9NY36"/>
<feature type="transmembrane region" description="Helical" evidence="1">
    <location>
        <begin position="125"/>
        <end position="148"/>
    </location>
</feature>
<evidence type="ECO:0000256" key="1">
    <source>
        <dbReference type="SAM" id="Phobius"/>
    </source>
</evidence>
<dbReference type="EMBL" id="CP034562">
    <property type="protein sequence ID" value="AZQ60880.1"/>
    <property type="molecule type" value="Genomic_DNA"/>
</dbReference>
<feature type="transmembrane region" description="Helical" evidence="1">
    <location>
        <begin position="199"/>
        <end position="219"/>
    </location>
</feature>
<dbReference type="GO" id="GO:0080120">
    <property type="term" value="P:CAAX-box protein maturation"/>
    <property type="evidence" value="ECO:0007669"/>
    <property type="project" value="UniProtKB-ARBA"/>
</dbReference>
<gene>
    <name evidence="3" type="ORF">EI427_01225</name>
</gene>
<dbReference type="Pfam" id="PF02517">
    <property type="entry name" value="Rce1-like"/>
    <property type="match status" value="1"/>
</dbReference>
<keyword evidence="1" id="KW-1133">Transmembrane helix</keyword>
<dbReference type="Proteomes" id="UP000267268">
    <property type="component" value="Chromosome 1"/>
</dbReference>
<feature type="transmembrane region" description="Helical" evidence="1">
    <location>
        <begin position="12"/>
        <end position="32"/>
    </location>
</feature>
<dbReference type="KEGG" id="fll:EI427_01225"/>
<name>A0A3S9NY36_9BACT</name>
<dbReference type="InterPro" id="IPR052710">
    <property type="entry name" value="CAAX_protease"/>
</dbReference>
<feature type="transmembrane region" description="Helical" evidence="1">
    <location>
        <begin position="76"/>
        <end position="99"/>
    </location>
</feature>
<keyword evidence="3" id="KW-0645">Protease</keyword>
<feature type="domain" description="CAAX prenyl protease 2/Lysostaphin resistance protein A-like" evidence="2">
    <location>
        <begin position="125"/>
        <end position="210"/>
    </location>
</feature>
<feature type="transmembrane region" description="Helical" evidence="1">
    <location>
        <begin position="160"/>
        <end position="193"/>
    </location>
</feature>
<dbReference type="GO" id="GO:0004175">
    <property type="term" value="F:endopeptidase activity"/>
    <property type="evidence" value="ECO:0007669"/>
    <property type="project" value="UniProtKB-ARBA"/>
</dbReference>
<dbReference type="PANTHER" id="PTHR36435:SF1">
    <property type="entry name" value="CAAX AMINO TERMINAL PROTEASE FAMILY PROTEIN"/>
    <property type="match status" value="1"/>
</dbReference>
<keyword evidence="4" id="KW-1185">Reference proteome</keyword>
<dbReference type="RefSeq" id="WP_126610849.1">
    <property type="nucleotide sequence ID" value="NZ_CP034562.1"/>
</dbReference>
<feature type="transmembrane region" description="Helical" evidence="1">
    <location>
        <begin position="44"/>
        <end position="64"/>
    </location>
</feature>
<dbReference type="InterPro" id="IPR003675">
    <property type="entry name" value="Rce1/LyrA-like_dom"/>
</dbReference>
<reference evidence="3 4" key="1">
    <citation type="submission" date="2018-12" db="EMBL/GenBank/DDBJ databases">
        <title>Flammeovirga pectinis sp. nov., isolated from the gut of the Korean scallop, Patinopecten yessoensis.</title>
        <authorList>
            <person name="Bae J.-W."/>
            <person name="Jeong Y.-S."/>
            <person name="Kang W."/>
        </authorList>
    </citation>
    <scope>NUCLEOTIDE SEQUENCE [LARGE SCALE GENOMIC DNA]</scope>
    <source>
        <strain evidence="3 4">L12M1</strain>
    </source>
</reference>
<dbReference type="GO" id="GO:0008237">
    <property type="term" value="F:metallopeptidase activity"/>
    <property type="evidence" value="ECO:0007669"/>
    <property type="project" value="UniProtKB-KW"/>
</dbReference>
<dbReference type="OrthoDB" id="158986at2"/>
<keyword evidence="1" id="KW-0812">Transmembrane</keyword>
<accession>A0A3S9NY36</accession>
<dbReference type="GO" id="GO:0006508">
    <property type="term" value="P:proteolysis"/>
    <property type="evidence" value="ECO:0007669"/>
    <property type="project" value="UniProtKB-KW"/>
</dbReference>
<keyword evidence="1" id="KW-0472">Membrane</keyword>
<keyword evidence="3" id="KW-0482">Metalloprotease</keyword>
<evidence type="ECO:0000259" key="2">
    <source>
        <dbReference type="Pfam" id="PF02517"/>
    </source>
</evidence>
<keyword evidence="3" id="KW-0378">Hydrolase</keyword>
<evidence type="ECO:0000313" key="4">
    <source>
        <dbReference type="Proteomes" id="UP000267268"/>
    </source>
</evidence>
<protein>
    <submittedName>
        <fullName evidence="3">CPBP family intramembrane metalloprotease</fullName>
    </submittedName>
</protein>